<evidence type="ECO:0000313" key="4">
    <source>
        <dbReference type="Proteomes" id="UP000199233"/>
    </source>
</evidence>
<dbReference type="NCBIfam" id="TIGR02580">
    <property type="entry name" value="cas_RAMP_Cmr4"/>
    <property type="match status" value="1"/>
</dbReference>
<reference evidence="3 4" key="1">
    <citation type="submission" date="2016-10" db="EMBL/GenBank/DDBJ databases">
        <authorList>
            <person name="de Groot N.N."/>
        </authorList>
    </citation>
    <scope>NUCLEOTIDE SEQUENCE [LARGE SCALE GENOMIC DNA]</scope>
    <source>
        <strain evidence="3 4">DSM 25927</strain>
    </source>
</reference>
<dbReference type="AlphaFoldDB" id="A0A1H9M8I1"/>
<sequence length="315" mass="33990">MKLWNETALLSVYTLTPTHVGTGQTNGAVDLPIARDAATGFPVLPATGIKGVLRDYAALDKEKIDQLFGKDLAEHGQADGPKAGRLAFTEARLLAYPVRSLNRPFLHVTCPLILDSLRRDLRAVGGDALLTVADLPPSAAALVSDQLLANDTVVLEDLVYAANEISYSEAVAKLASDLQELIPASEAATRARFIKNLVVIPDADFGALMEYVIPVQARIKLTGGKTTDKWENPDTNKMESGSLWYEERLPSDCLFVALIGERRDRRKDKEADVTLGTLAGAKDAFSVVQIGGNETVGNGLCLTTLLHQSDRVKQP</sequence>
<name>A0A1H9M8I1_9GAMM</name>
<dbReference type="Proteomes" id="UP000199233">
    <property type="component" value="Unassembled WGS sequence"/>
</dbReference>
<evidence type="ECO:0000313" key="3">
    <source>
        <dbReference type="EMBL" id="SER20090.1"/>
    </source>
</evidence>
<evidence type="ECO:0000259" key="2">
    <source>
        <dbReference type="Pfam" id="PF03787"/>
    </source>
</evidence>
<dbReference type="STRING" id="489703.SAMN04488038_1205"/>
<dbReference type="GO" id="GO:0051607">
    <property type="term" value="P:defense response to virus"/>
    <property type="evidence" value="ECO:0007669"/>
    <property type="project" value="UniProtKB-KW"/>
</dbReference>
<evidence type="ECO:0000256" key="1">
    <source>
        <dbReference type="ARBA" id="ARBA00023118"/>
    </source>
</evidence>
<organism evidence="3 4">
    <name type="scientific">Solimonas aquatica</name>
    <dbReference type="NCBI Taxonomy" id="489703"/>
    <lineage>
        <taxon>Bacteria</taxon>
        <taxon>Pseudomonadati</taxon>
        <taxon>Pseudomonadota</taxon>
        <taxon>Gammaproteobacteria</taxon>
        <taxon>Nevskiales</taxon>
        <taxon>Nevskiaceae</taxon>
        <taxon>Solimonas</taxon>
    </lineage>
</organism>
<proteinExistence type="predicted"/>
<dbReference type="InterPro" id="IPR013410">
    <property type="entry name" value="CRISPR-assoc_RAMP_Cmr4"/>
</dbReference>
<keyword evidence="4" id="KW-1185">Reference proteome</keyword>
<dbReference type="PANTHER" id="PTHR36700:SF1">
    <property type="entry name" value="CRISPR SYSTEM CMR SUBUNIT CMR4"/>
    <property type="match status" value="1"/>
</dbReference>
<dbReference type="InterPro" id="IPR005537">
    <property type="entry name" value="RAMP_III_fam"/>
</dbReference>
<keyword evidence="1" id="KW-0051">Antiviral defense</keyword>
<gene>
    <name evidence="3" type="ORF">SAMN04488038_1205</name>
</gene>
<dbReference type="OrthoDB" id="9789361at2"/>
<dbReference type="PANTHER" id="PTHR36700">
    <property type="entry name" value="CRISPR SYSTEM CMR SUBUNIT CMR4"/>
    <property type="match status" value="1"/>
</dbReference>
<feature type="domain" description="CRISPR type III-associated protein" evidence="2">
    <location>
        <begin position="13"/>
        <end position="300"/>
    </location>
</feature>
<protein>
    <submittedName>
        <fullName evidence="3">CRISPR-associated protein Cmr4</fullName>
    </submittedName>
</protein>
<dbReference type="Pfam" id="PF03787">
    <property type="entry name" value="RAMPs"/>
    <property type="match status" value="1"/>
</dbReference>
<dbReference type="EMBL" id="FOFS01000020">
    <property type="protein sequence ID" value="SER20090.1"/>
    <property type="molecule type" value="Genomic_DNA"/>
</dbReference>
<dbReference type="RefSeq" id="WP_093289549.1">
    <property type="nucleotide sequence ID" value="NZ_FOFS01000020.1"/>
</dbReference>
<accession>A0A1H9M8I1</accession>